<keyword evidence="3" id="KW-0732">Signal</keyword>
<comment type="subcellular location">
    <subcellularLocation>
        <location evidence="1">Cell outer membrane</location>
    </subcellularLocation>
</comment>
<dbReference type="PROSITE" id="PS51257">
    <property type="entry name" value="PROKAR_LIPOPROTEIN"/>
    <property type="match status" value="1"/>
</dbReference>
<sequence>MKKILSILSLASILFTTSCDDNLLEAYAPGYLTEEEAIKTPDDLTRLMNTAYGVLSPGSEIEFSSAFTDEVGVGYNTGGQGKDTYLAFLMNPSLDAPNGIWDTHYAALAYANRVIKFSENLTAADADEQQVINSAVAQALAIRAYCHMQLIAYFSTNPKDRNALGVMMSNDVYPSNALKPRETNGVLYDFIDADLAKAVDLFNTLTTSPSNLYANKYFAKAMQARVNAMRGDYANALVFANDVIANSGVSLASFARYKNVFHTDDNTAAEEVLFKLKRNKDEARTGALWASVNTSVTGSPFYEVGRSLFNLMNTTSFASASTVTITAITGSTITAPGNSLMVGDMFTFNNSYPANAAMNSNGLTTVPLNAIVAGKVYYVKTIINAATGTFNLTTDPTLASPPTVLFTAANSATFPITAKANYGDIRYSVNIHPTSIINPNYQTVVDYLYTDKITTRKYPGRTDSGNFVNDIKISRLSEMYFIKAEALASAGDLAGAAAAIKVVRDARANRPQPLPVYADATAAFKDILKERRIEFAFEGYRFVDLKRIGALAGEGISRDARDCEFNGACTLPVSDYRFALPMPQDETNVNQSVKDNQNPGY</sequence>
<evidence type="ECO:0000256" key="4">
    <source>
        <dbReference type="ARBA" id="ARBA00023136"/>
    </source>
</evidence>
<dbReference type="InterPro" id="IPR033985">
    <property type="entry name" value="SusD-like_N"/>
</dbReference>
<keyword evidence="4" id="KW-0472">Membrane</keyword>
<evidence type="ECO:0000313" key="9">
    <source>
        <dbReference type="Proteomes" id="UP000293300"/>
    </source>
</evidence>
<dbReference type="GO" id="GO:0009279">
    <property type="term" value="C:cell outer membrane"/>
    <property type="evidence" value="ECO:0007669"/>
    <property type="project" value="UniProtKB-SubCell"/>
</dbReference>
<comment type="caution">
    <text evidence="8">The sequence shown here is derived from an EMBL/GenBank/DDBJ whole genome shotgun (WGS) entry which is preliminary data.</text>
</comment>
<evidence type="ECO:0000313" key="8">
    <source>
        <dbReference type="EMBL" id="TBX65963.1"/>
    </source>
</evidence>
<proteinExistence type="inferred from homology"/>
<dbReference type="EMBL" id="SJPE01000016">
    <property type="protein sequence ID" value="TBX65963.1"/>
    <property type="molecule type" value="Genomic_DNA"/>
</dbReference>
<accession>A0A4V2L4A9</accession>
<dbReference type="SUPFAM" id="SSF48452">
    <property type="entry name" value="TPR-like"/>
    <property type="match status" value="1"/>
</dbReference>
<feature type="domain" description="RagB/SusD" evidence="6">
    <location>
        <begin position="431"/>
        <end position="601"/>
    </location>
</feature>
<evidence type="ECO:0000259" key="6">
    <source>
        <dbReference type="Pfam" id="PF07980"/>
    </source>
</evidence>
<evidence type="ECO:0000256" key="3">
    <source>
        <dbReference type="ARBA" id="ARBA00022729"/>
    </source>
</evidence>
<evidence type="ECO:0000256" key="5">
    <source>
        <dbReference type="ARBA" id="ARBA00023237"/>
    </source>
</evidence>
<dbReference type="Pfam" id="PF07980">
    <property type="entry name" value="SusD_RagB"/>
    <property type="match status" value="1"/>
</dbReference>
<comment type="similarity">
    <text evidence="2">Belongs to the SusD family.</text>
</comment>
<dbReference type="Proteomes" id="UP000293300">
    <property type="component" value="Unassembled WGS sequence"/>
</dbReference>
<keyword evidence="9" id="KW-1185">Reference proteome</keyword>
<dbReference type="AlphaFoldDB" id="A0A4V2L4A9"/>
<name>A0A4V2L4A9_9FLAO</name>
<protein>
    <submittedName>
        <fullName evidence="8">RagB/SusD family nutrient uptake outer membrane protein</fullName>
    </submittedName>
</protein>
<dbReference type="InterPro" id="IPR011990">
    <property type="entry name" value="TPR-like_helical_dom_sf"/>
</dbReference>
<feature type="domain" description="SusD-like N-terminal" evidence="7">
    <location>
        <begin position="95"/>
        <end position="226"/>
    </location>
</feature>
<dbReference type="RefSeq" id="WP_131476742.1">
    <property type="nucleotide sequence ID" value="NZ_SJPE01000016.1"/>
</dbReference>
<evidence type="ECO:0000256" key="2">
    <source>
        <dbReference type="ARBA" id="ARBA00006275"/>
    </source>
</evidence>
<evidence type="ECO:0000256" key="1">
    <source>
        <dbReference type="ARBA" id="ARBA00004442"/>
    </source>
</evidence>
<dbReference type="OrthoDB" id="630434at2"/>
<gene>
    <name evidence="8" type="ORF">EZL74_11330</name>
</gene>
<reference evidence="8 9" key="1">
    <citation type="submission" date="2019-02" db="EMBL/GenBank/DDBJ databases">
        <title>Flavobacterium sp. RD-2-33 isolated from forest soil.</title>
        <authorList>
            <person name="Chaudhary D.K."/>
        </authorList>
    </citation>
    <scope>NUCLEOTIDE SEQUENCE [LARGE SCALE GENOMIC DNA]</scope>
    <source>
        <strain evidence="8 9">RD-2-33</strain>
    </source>
</reference>
<evidence type="ECO:0000259" key="7">
    <source>
        <dbReference type="Pfam" id="PF14322"/>
    </source>
</evidence>
<dbReference type="Pfam" id="PF14322">
    <property type="entry name" value="SusD-like_3"/>
    <property type="match status" value="1"/>
</dbReference>
<dbReference type="Gene3D" id="1.25.40.390">
    <property type="match status" value="1"/>
</dbReference>
<dbReference type="InterPro" id="IPR012944">
    <property type="entry name" value="SusD_RagB_dom"/>
</dbReference>
<keyword evidence="5" id="KW-0998">Cell outer membrane</keyword>
<organism evidence="8 9">
    <name type="scientific">Flavobacterium silvisoli</name>
    <dbReference type="NCBI Taxonomy" id="2529433"/>
    <lineage>
        <taxon>Bacteria</taxon>
        <taxon>Pseudomonadati</taxon>
        <taxon>Bacteroidota</taxon>
        <taxon>Flavobacteriia</taxon>
        <taxon>Flavobacteriales</taxon>
        <taxon>Flavobacteriaceae</taxon>
        <taxon>Flavobacterium</taxon>
    </lineage>
</organism>